<dbReference type="InterPro" id="IPR049227">
    <property type="entry name" value="DUF6824"/>
</dbReference>
<feature type="region of interest" description="Disordered" evidence="1">
    <location>
        <begin position="63"/>
        <end position="125"/>
    </location>
</feature>
<feature type="compositionally biased region" description="Basic residues" evidence="1">
    <location>
        <begin position="63"/>
        <end position="82"/>
    </location>
</feature>
<sequence>MSDKANQHPLDDFSFDLSCVDNHPNTELPPIIEGHSTQSHITEEQNENNAIPTKLKLIEKMIKSKRGMSKKTVHSKSKKPSKTRLVEKPKKTQQDRAKKIQHSKIKTTKRKEKTDEEKREDIRKKMKDQSGPVCVLRPEMDIVCERGDFGNENPCNKVLVLKIKSALPEYNSASPRKGRGAMFTDFFTEVKARGGRFLARIDKTKQEWREIKDKAGREKISHLFRDEARKARKAETFFAALEMVAI</sequence>
<organism evidence="3 4">
    <name type="scientific">Cylindrotheca closterium</name>
    <dbReference type="NCBI Taxonomy" id="2856"/>
    <lineage>
        <taxon>Eukaryota</taxon>
        <taxon>Sar</taxon>
        <taxon>Stramenopiles</taxon>
        <taxon>Ochrophyta</taxon>
        <taxon>Bacillariophyta</taxon>
        <taxon>Bacillariophyceae</taxon>
        <taxon>Bacillariophycidae</taxon>
        <taxon>Bacillariales</taxon>
        <taxon>Bacillariaceae</taxon>
        <taxon>Cylindrotheca</taxon>
    </lineage>
</organism>
<feature type="compositionally biased region" description="Basic and acidic residues" evidence="1">
    <location>
        <begin position="112"/>
        <end position="123"/>
    </location>
</feature>
<dbReference type="Proteomes" id="UP001295423">
    <property type="component" value="Unassembled WGS sequence"/>
</dbReference>
<dbReference type="Pfam" id="PF20710">
    <property type="entry name" value="DUF6824"/>
    <property type="match status" value="1"/>
</dbReference>
<feature type="domain" description="DUF6824" evidence="2">
    <location>
        <begin position="141"/>
        <end position="226"/>
    </location>
</feature>
<evidence type="ECO:0000259" key="2">
    <source>
        <dbReference type="Pfam" id="PF20710"/>
    </source>
</evidence>
<reference evidence="3" key="1">
    <citation type="submission" date="2023-08" db="EMBL/GenBank/DDBJ databases">
        <authorList>
            <person name="Audoor S."/>
            <person name="Bilcke G."/>
        </authorList>
    </citation>
    <scope>NUCLEOTIDE SEQUENCE</scope>
</reference>
<gene>
    <name evidence="3" type="ORF">CYCCA115_LOCUS18534</name>
</gene>
<keyword evidence="4" id="KW-1185">Reference proteome</keyword>
<evidence type="ECO:0000313" key="4">
    <source>
        <dbReference type="Proteomes" id="UP001295423"/>
    </source>
</evidence>
<feature type="compositionally biased region" description="Basic and acidic residues" evidence="1">
    <location>
        <begin position="84"/>
        <end position="98"/>
    </location>
</feature>
<dbReference type="AlphaFoldDB" id="A0AAD2G2H4"/>
<dbReference type="EMBL" id="CAKOGP040002047">
    <property type="protein sequence ID" value="CAJ1960118.1"/>
    <property type="molecule type" value="Genomic_DNA"/>
</dbReference>
<comment type="caution">
    <text evidence="3">The sequence shown here is derived from an EMBL/GenBank/DDBJ whole genome shotgun (WGS) entry which is preliminary data.</text>
</comment>
<protein>
    <recommendedName>
        <fullName evidence="2">DUF6824 domain-containing protein</fullName>
    </recommendedName>
</protein>
<proteinExistence type="predicted"/>
<evidence type="ECO:0000256" key="1">
    <source>
        <dbReference type="SAM" id="MobiDB-lite"/>
    </source>
</evidence>
<feature type="compositionally biased region" description="Basic residues" evidence="1">
    <location>
        <begin position="99"/>
        <end position="111"/>
    </location>
</feature>
<evidence type="ECO:0000313" key="3">
    <source>
        <dbReference type="EMBL" id="CAJ1960118.1"/>
    </source>
</evidence>
<accession>A0AAD2G2H4</accession>
<name>A0AAD2G2H4_9STRA</name>